<reference evidence="2 3" key="1">
    <citation type="submission" date="2016-08" db="EMBL/GenBank/DDBJ databases">
        <title>Draft genome of Fabibacter sp. strain SK-8.</title>
        <authorList>
            <person name="Wong S.-K."/>
            <person name="Hamasaki K."/>
            <person name="Yoshizawa S."/>
        </authorList>
    </citation>
    <scope>NUCLEOTIDE SEQUENCE [LARGE SCALE GENOMIC DNA]</scope>
    <source>
        <strain evidence="2 3">SK-8</strain>
    </source>
</reference>
<dbReference type="CDD" id="cd07067">
    <property type="entry name" value="HP_PGM_like"/>
    <property type="match status" value="1"/>
</dbReference>
<accession>A0A1E5SZ75</accession>
<dbReference type="EMBL" id="MDGQ01000005">
    <property type="protein sequence ID" value="OEK04433.1"/>
    <property type="molecule type" value="Genomic_DNA"/>
</dbReference>
<dbReference type="SMART" id="SM00855">
    <property type="entry name" value="PGAM"/>
    <property type="match status" value="1"/>
</dbReference>
<dbReference type="OrthoDB" id="9810154at2"/>
<sequence length="163" mass="18788">MVKNILLIRHAEARFGSGDEKDFQRKLTKKGRSQSTILGEYVNGLPLRLDALYVSPAVRTLTTCKLLNEQLEYDPRIMDAEELYEATENLMKAFLRRIDPLFKSVAIVAHNPAIAHVYAYLTMNFRDFYPGTCAWLALNAEEWEHTSSNMAIEKDYYYPGMSR</sequence>
<dbReference type="InterPro" id="IPR013078">
    <property type="entry name" value="His_Pase_superF_clade-1"/>
</dbReference>
<dbReference type="InterPro" id="IPR051021">
    <property type="entry name" value="Mito_Ser/Thr_phosphatase"/>
</dbReference>
<dbReference type="STRING" id="1563681.BFP71_13235"/>
<dbReference type="InterPro" id="IPR029033">
    <property type="entry name" value="His_PPase_superfam"/>
</dbReference>
<name>A0A1E5SZ75_9BACT</name>
<keyword evidence="1" id="KW-0378">Hydrolase</keyword>
<evidence type="ECO:0000313" key="3">
    <source>
        <dbReference type="Proteomes" id="UP000095552"/>
    </source>
</evidence>
<dbReference type="Gene3D" id="3.40.50.1240">
    <property type="entry name" value="Phosphoglycerate mutase-like"/>
    <property type="match status" value="1"/>
</dbReference>
<dbReference type="RefSeq" id="WP_069835938.1">
    <property type="nucleotide sequence ID" value="NZ_MDGQ01000005.1"/>
</dbReference>
<evidence type="ECO:0000313" key="2">
    <source>
        <dbReference type="EMBL" id="OEK04433.1"/>
    </source>
</evidence>
<dbReference type="GO" id="GO:0016787">
    <property type="term" value="F:hydrolase activity"/>
    <property type="evidence" value="ECO:0007669"/>
    <property type="project" value="UniProtKB-KW"/>
</dbReference>
<evidence type="ECO:0000256" key="1">
    <source>
        <dbReference type="ARBA" id="ARBA00022801"/>
    </source>
</evidence>
<keyword evidence="3" id="KW-1185">Reference proteome</keyword>
<dbReference type="PANTHER" id="PTHR20935:SF1">
    <property type="entry name" value="SLL1549 PROTEIN"/>
    <property type="match status" value="1"/>
</dbReference>
<evidence type="ECO:0008006" key="4">
    <source>
        <dbReference type="Google" id="ProtNLM"/>
    </source>
</evidence>
<dbReference type="AlphaFoldDB" id="A0A1E5SZ75"/>
<proteinExistence type="predicted"/>
<dbReference type="Proteomes" id="UP000095552">
    <property type="component" value="Unassembled WGS sequence"/>
</dbReference>
<organism evidence="2 3">
    <name type="scientific">Roseivirga misakiensis</name>
    <dbReference type="NCBI Taxonomy" id="1563681"/>
    <lineage>
        <taxon>Bacteria</taxon>
        <taxon>Pseudomonadati</taxon>
        <taxon>Bacteroidota</taxon>
        <taxon>Cytophagia</taxon>
        <taxon>Cytophagales</taxon>
        <taxon>Roseivirgaceae</taxon>
        <taxon>Roseivirga</taxon>
    </lineage>
</organism>
<dbReference type="SUPFAM" id="SSF53254">
    <property type="entry name" value="Phosphoglycerate mutase-like"/>
    <property type="match status" value="1"/>
</dbReference>
<dbReference type="PANTHER" id="PTHR20935">
    <property type="entry name" value="PHOSPHOGLYCERATE MUTASE-RELATED"/>
    <property type="match status" value="1"/>
</dbReference>
<dbReference type="Pfam" id="PF00300">
    <property type="entry name" value="His_Phos_1"/>
    <property type="match status" value="1"/>
</dbReference>
<gene>
    <name evidence="2" type="ORF">BFP71_13235</name>
</gene>
<protein>
    <recommendedName>
        <fullName evidence="4">Phosphohistidine phosphatase</fullName>
    </recommendedName>
</protein>
<comment type="caution">
    <text evidence="2">The sequence shown here is derived from an EMBL/GenBank/DDBJ whole genome shotgun (WGS) entry which is preliminary data.</text>
</comment>